<keyword evidence="2" id="KW-1185">Reference proteome</keyword>
<reference evidence="2" key="1">
    <citation type="journal article" date="2014" name="Environ. Microbiol.">
        <title>Comparative genomics of the marine bacterial genus Glaciecola reveals the high degree of genomic diversity and genomic characteristic for cold adaptation.</title>
        <authorList>
            <person name="Qin Q.L."/>
            <person name="Xie B.B."/>
            <person name="Yu Y."/>
            <person name="Shu Y.L."/>
            <person name="Rong J.C."/>
            <person name="Zhang Y.J."/>
            <person name="Zhao D.L."/>
            <person name="Chen X.L."/>
            <person name="Zhang X.Y."/>
            <person name="Chen B."/>
            <person name="Zhou B.C."/>
            <person name="Zhang Y.Z."/>
        </authorList>
    </citation>
    <scope>NUCLEOTIDE SEQUENCE [LARGE SCALE GENOMIC DNA]</scope>
    <source>
        <strain evidence="2">ACAM 615</strain>
    </source>
</reference>
<gene>
    <name evidence="1" type="ORF">GPAL_0168</name>
</gene>
<proteinExistence type="predicted"/>
<name>K6Y2J2_9ALTE</name>
<organism evidence="1 2">
    <name type="scientific">Brumicola pallidula DSM 14239 = ACAM 615</name>
    <dbReference type="NCBI Taxonomy" id="1121922"/>
    <lineage>
        <taxon>Bacteria</taxon>
        <taxon>Pseudomonadati</taxon>
        <taxon>Pseudomonadota</taxon>
        <taxon>Gammaproteobacteria</taxon>
        <taxon>Alteromonadales</taxon>
        <taxon>Alteromonadaceae</taxon>
        <taxon>Brumicola</taxon>
    </lineage>
</organism>
<dbReference type="Proteomes" id="UP000006251">
    <property type="component" value="Unassembled WGS sequence"/>
</dbReference>
<evidence type="ECO:0000313" key="2">
    <source>
        <dbReference type="Proteomes" id="UP000006251"/>
    </source>
</evidence>
<evidence type="ECO:0000313" key="1">
    <source>
        <dbReference type="EMBL" id="GAC27049.1"/>
    </source>
</evidence>
<protein>
    <submittedName>
        <fullName evidence="1">Uncharacterized protein</fullName>
    </submittedName>
</protein>
<accession>K6Y2J2</accession>
<dbReference type="EMBL" id="BAEQ01000004">
    <property type="protein sequence ID" value="GAC27049.1"/>
    <property type="molecule type" value="Genomic_DNA"/>
</dbReference>
<comment type="caution">
    <text evidence="1">The sequence shown here is derived from an EMBL/GenBank/DDBJ whole genome shotgun (WGS) entry which is preliminary data.</text>
</comment>
<sequence length="39" mass="4620">MLTYKIVSWVRIASGFFNFSVVRNSRMSFFFALQIAKKQ</sequence>
<dbReference type="AlphaFoldDB" id="K6Y2J2"/>